<organism evidence="1 2">
    <name type="scientific">Smallanthus sonchifolius</name>
    <dbReference type="NCBI Taxonomy" id="185202"/>
    <lineage>
        <taxon>Eukaryota</taxon>
        <taxon>Viridiplantae</taxon>
        <taxon>Streptophyta</taxon>
        <taxon>Embryophyta</taxon>
        <taxon>Tracheophyta</taxon>
        <taxon>Spermatophyta</taxon>
        <taxon>Magnoliopsida</taxon>
        <taxon>eudicotyledons</taxon>
        <taxon>Gunneridae</taxon>
        <taxon>Pentapetalae</taxon>
        <taxon>asterids</taxon>
        <taxon>campanulids</taxon>
        <taxon>Asterales</taxon>
        <taxon>Asteraceae</taxon>
        <taxon>Asteroideae</taxon>
        <taxon>Heliantheae alliance</taxon>
        <taxon>Millerieae</taxon>
        <taxon>Smallanthus</taxon>
    </lineage>
</organism>
<proteinExistence type="predicted"/>
<reference evidence="1 2" key="2">
    <citation type="journal article" date="2022" name="Mol. Ecol. Resour.">
        <title>The genomes of chicory, endive, great burdock and yacon provide insights into Asteraceae paleo-polyploidization history and plant inulin production.</title>
        <authorList>
            <person name="Fan W."/>
            <person name="Wang S."/>
            <person name="Wang H."/>
            <person name="Wang A."/>
            <person name="Jiang F."/>
            <person name="Liu H."/>
            <person name="Zhao H."/>
            <person name="Xu D."/>
            <person name="Zhang Y."/>
        </authorList>
    </citation>
    <scope>NUCLEOTIDE SEQUENCE [LARGE SCALE GENOMIC DNA]</scope>
    <source>
        <strain evidence="2">cv. Yunnan</strain>
        <tissue evidence="1">Leaves</tissue>
    </source>
</reference>
<sequence>MAFLNDERITRALRGIRTVFFLITMIISFLFFSAPILVAIADALVPAALFSASIPSPADDQSFFFFLQTLSSQFSSYDFRSSLIDIPLISILRSGIILCVYGLCDGPGLSTGPYLGITTVCSVLSVLFVSVKASCVFGGGGAVVGAAELALFVWSPALAISHIVVAYRTSCRERRKLLVYKIDIEAVSTFKNGFRRYSKILHDARVKVKLQN</sequence>
<dbReference type="EMBL" id="CM042031">
    <property type="protein sequence ID" value="KAI3783470.1"/>
    <property type="molecule type" value="Genomic_DNA"/>
</dbReference>
<protein>
    <submittedName>
        <fullName evidence="1">Uncharacterized protein</fullName>
    </submittedName>
</protein>
<evidence type="ECO:0000313" key="1">
    <source>
        <dbReference type="EMBL" id="KAI3783470.1"/>
    </source>
</evidence>
<dbReference type="Proteomes" id="UP001056120">
    <property type="component" value="Linkage Group LG14"/>
</dbReference>
<reference evidence="2" key="1">
    <citation type="journal article" date="2022" name="Mol. Ecol. Resour.">
        <title>The genomes of chicory, endive, great burdock and yacon provide insights into Asteraceae palaeo-polyploidization history and plant inulin production.</title>
        <authorList>
            <person name="Fan W."/>
            <person name="Wang S."/>
            <person name="Wang H."/>
            <person name="Wang A."/>
            <person name="Jiang F."/>
            <person name="Liu H."/>
            <person name="Zhao H."/>
            <person name="Xu D."/>
            <person name="Zhang Y."/>
        </authorList>
    </citation>
    <scope>NUCLEOTIDE SEQUENCE [LARGE SCALE GENOMIC DNA]</scope>
    <source>
        <strain evidence="2">cv. Yunnan</strain>
    </source>
</reference>
<accession>A0ACB9GKB6</accession>
<evidence type="ECO:0000313" key="2">
    <source>
        <dbReference type="Proteomes" id="UP001056120"/>
    </source>
</evidence>
<gene>
    <name evidence="1" type="ORF">L1987_42553</name>
</gene>
<name>A0ACB9GKB6_9ASTR</name>
<comment type="caution">
    <text evidence="1">The sequence shown here is derived from an EMBL/GenBank/DDBJ whole genome shotgun (WGS) entry which is preliminary data.</text>
</comment>
<keyword evidence="2" id="KW-1185">Reference proteome</keyword>